<dbReference type="InterPro" id="IPR001020">
    <property type="entry name" value="PTS_HPr_His_P_site"/>
</dbReference>
<dbReference type="InterPro" id="IPR002114">
    <property type="entry name" value="PTS_HPr_Ser_P_site"/>
</dbReference>
<evidence type="ECO:0000256" key="1">
    <source>
        <dbReference type="ARBA" id="ARBA00003681"/>
    </source>
</evidence>
<protein>
    <recommendedName>
        <fullName evidence="3">Phosphocarrier protein HPr</fullName>
    </recommendedName>
</protein>
<dbReference type="Proteomes" id="UP001304683">
    <property type="component" value="Chromosome"/>
</dbReference>
<sequence>MAEVTVTIQHPTGLHARPAALFVQAASRFRSQIEVQANGKTANAKSMMAILGLGARQGTVLTIRAEGDDAAEAVAALKELVETNFGEGS</sequence>
<dbReference type="InterPro" id="IPR000032">
    <property type="entry name" value="HPr-like"/>
</dbReference>
<name>A0ABZ0QMP6_9FIRM</name>
<dbReference type="EMBL" id="CP132508">
    <property type="protein sequence ID" value="WPD18760.1"/>
    <property type="molecule type" value="Genomic_DNA"/>
</dbReference>
<dbReference type="PRINTS" id="PR00107">
    <property type="entry name" value="PHOSPHOCPHPR"/>
</dbReference>
<keyword evidence="4" id="KW-0963">Cytoplasm</keyword>
<evidence type="ECO:0000313" key="8">
    <source>
        <dbReference type="Proteomes" id="UP001304683"/>
    </source>
</evidence>
<feature type="domain" description="HPr" evidence="6">
    <location>
        <begin position="1"/>
        <end position="88"/>
    </location>
</feature>
<evidence type="ECO:0000256" key="3">
    <source>
        <dbReference type="ARBA" id="ARBA00020422"/>
    </source>
</evidence>
<dbReference type="PANTHER" id="PTHR33705">
    <property type="entry name" value="PHOSPHOCARRIER PROTEIN HPR"/>
    <property type="match status" value="1"/>
</dbReference>
<accession>A0ABZ0QMP6</accession>
<gene>
    <name evidence="7" type="ORF">Q5761_10395</name>
</gene>
<comment type="function">
    <text evidence="1">General (non sugar-specific) component of the phosphoenolpyruvate-dependent sugar phosphotransferase system (sugar PTS). This major carbohydrate active-transport system catalyzes the phosphorylation of incoming sugar substrates concomitantly with their translocation across the cell membrane. The phosphoryl group from phosphoenolpyruvate (PEP) is transferred to the phosphoryl carrier protein HPr by enzyme I. Phospho-HPr then transfers it to the PTS EIIA domain.</text>
</comment>
<reference evidence="7 8" key="1">
    <citation type="submission" date="2023-08" db="EMBL/GenBank/DDBJ databases">
        <title>Genome sequence of Thermaerobacter compostii strain Ins1, a spore-forming filamentous bacterium isolated from a deep geothermal reservoir.</title>
        <authorList>
            <person name="Bregnard D."/>
            <person name="Gonzalez D."/>
            <person name="Junier P."/>
        </authorList>
    </citation>
    <scope>NUCLEOTIDE SEQUENCE [LARGE SCALE GENOMIC DNA]</scope>
    <source>
        <strain evidence="7 8">Ins1</strain>
    </source>
</reference>
<evidence type="ECO:0000259" key="6">
    <source>
        <dbReference type="PROSITE" id="PS51350"/>
    </source>
</evidence>
<dbReference type="Gene3D" id="3.30.1340.10">
    <property type="entry name" value="HPr-like"/>
    <property type="match status" value="1"/>
</dbReference>
<dbReference type="PROSITE" id="PS00589">
    <property type="entry name" value="PTS_HPR_SER"/>
    <property type="match status" value="1"/>
</dbReference>
<dbReference type="PROSITE" id="PS00369">
    <property type="entry name" value="PTS_HPR_HIS"/>
    <property type="match status" value="1"/>
</dbReference>
<keyword evidence="5" id="KW-0598">Phosphotransferase system</keyword>
<evidence type="ECO:0000256" key="2">
    <source>
        <dbReference type="ARBA" id="ARBA00004496"/>
    </source>
</evidence>
<dbReference type="InterPro" id="IPR035895">
    <property type="entry name" value="HPr-like_sf"/>
</dbReference>
<dbReference type="InterPro" id="IPR050399">
    <property type="entry name" value="HPr"/>
</dbReference>
<dbReference type="Pfam" id="PF00381">
    <property type="entry name" value="PTS-HPr"/>
    <property type="match status" value="1"/>
</dbReference>
<dbReference type="SUPFAM" id="SSF55594">
    <property type="entry name" value="HPr-like"/>
    <property type="match status" value="1"/>
</dbReference>
<dbReference type="NCBIfam" id="TIGR01003">
    <property type="entry name" value="PTS_HPr_family"/>
    <property type="match status" value="1"/>
</dbReference>
<comment type="subcellular location">
    <subcellularLocation>
        <location evidence="2">Cytoplasm</location>
    </subcellularLocation>
</comment>
<organism evidence="7 8">
    <name type="scientific">Thermaerobacter composti</name>
    <dbReference type="NCBI Taxonomy" id="554949"/>
    <lineage>
        <taxon>Bacteria</taxon>
        <taxon>Bacillati</taxon>
        <taxon>Bacillota</taxon>
        <taxon>Clostridia</taxon>
        <taxon>Eubacteriales</taxon>
        <taxon>Clostridiales Family XVII. Incertae Sedis</taxon>
        <taxon>Thermaerobacter</taxon>
    </lineage>
</organism>
<dbReference type="PANTHER" id="PTHR33705:SF2">
    <property type="entry name" value="PHOSPHOCARRIER PROTEIN NPR"/>
    <property type="match status" value="1"/>
</dbReference>
<evidence type="ECO:0000256" key="5">
    <source>
        <dbReference type="ARBA" id="ARBA00022683"/>
    </source>
</evidence>
<evidence type="ECO:0000256" key="4">
    <source>
        <dbReference type="ARBA" id="ARBA00022490"/>
    </source>
</evidence>
<dbReference type="PROSITE" id="PS51350">
    <property type="entry name" value="PTS_HPR_DOM"/>
    <property type="match status" value="1"/>
</dbReference>
<dbReference type="CDD" id="cd00367">
    <property type="entry name" value="PTS-HPr_like"/>
    <property type="match status" value="1"/>
</dbReference>
<evidence type="ECO:0000313" key="7">
    <source>
        <dbReference type="EMBL" id="WPD18760.1"/>
    </source>
</evidence>
<proteinExistence type="predicted"/>
<dbReference type="RefSeq" id="WP_135224301.1">
    <property type="nucleotide sequence ID" value="NZ_CP132508.1"/>
</dbReference>
<keyword evidence="8" id="KW-1185">Reference proteome</keyword>